<evidence type="ECO:0000313" key="2">
    <source>
        <dbReference type="EMBL" id="KAL2836737.1"/>
    </source>
</evidence>
<sequence length="58" mass="6216">MATAIEASTMGINYISLSGGFVMPLGGYKASGIRREGIYHSLDNYLKTKTILMSADSL</sequence>
<dbReference type="Proteomes" id="UP001610444">
    <property type="component" value="Unassembled WGS sequence"/>
</dbReference>
<reference evidence="2 3" key="1">
    <citation type="submission" date="2024-07" db="EMBL/GenBank/DDBJ databases">
        <title>Section-level genome sequencing and comparative genomics of Aspergillus sections Usti and Cavernicolus.</title>
        <authorList>
            <consortium name="Lawrence Berkeley National Laboratory"/>
            <person name="Nybo J.L."/>
            <person name="Vesth T.C."/>
            <person name="Theobald S."/>
            <person name="Frisvad J.C."/>
            <person name="Larsen T.O."/>
            <person name="Kjaerboelling I."/>
            <person name="Rothschild-Mancinelli K."/>
            <person name="Lyhne E.K."/>
            <person name="Kogle M.E."/>
            <person name="Barry K."/>
            <person name="Clum A."/>
            <person name="Na H."/>
            <person name="Ledsgaard L."/>
            <person name="Lin J."/>
            <person name="Lipzen A."/>
            <person name="Kuo A."/>
            <person name="Riley R."/>
            <person name="Mondo S."/>
            <person name="LaButti K."/>
            <person name="Haridas S."/>
            <person name="Pangalinan J."/>
            <person name="Salamov A.A."/>
            <person name="Simmons B.A."/>
            <person name="Magnuson J.K."/>
            <person name="Chen J."/>
            <person name="Drula E."/>
            <person name="Henrissat B."/>
            <person name="Wiebenga A."/>
            <person name="Lubbers R.J."/>
            <person name="Gomes A.C."/>
            <person name="Macurrencykelacurrency M.R."/>
            <person name="Stajich J."/>
            <person name="Grigoriev I.V."/>
            <person name="Mortensen U.H."/>
            <person name="De vries R.P."/>
            <person name="Baker S.E."/>
            <person name="Andersen M.R."/>
        </authorList>
    </citation>
    <scope>NUCLEOTIDE SEQUENCE [LARGE SCALE GENOMIC DNA]</scope>
    <source>
        <strain evidence="2 3">CBS 756.74</strain>
    </source>
</reference>
<dbReference type="InterPro" id="IPR015590">
    <property type="entry name" value="Aldehyde_DH_dom"/>
</dbReference>
<keyword evidence="3" id="KW-1185">Reference proteome</keyword>
<dbReference type="EMBL" id="JBFXLR010000109">
    <property type="protein sequence ID" value="KAL2836737.1"/>
    <property type="molecule type" value="Genomic_DNA"/>
</dbReference>
<protein>
    <recommendedName>
        <fullName evidence="1">Aldehyde dehydrogenase domain-containing protein</fullName>
    </recommendedName>
</protein>
<dbReference type="SUPFAM" id="SSF53720">
    <property type="entry name" value="ALDH-like"/>
    <property type="match status" value="1"/>
</dbReference>
<dbReference type="Gene3D" id="3.40.309.10">
    <property type="entry name" value="Aldehyde Dehydrogenase, Chain A, domain 2"/>
    <property type="match status" value="1"/>
</dbReference>
<dbReference type="InterPro" id="IPR016161">
    <property type="entry name" value="Ald_DH/histidinol_DH"/>
</dbReference>
<dbReference type="RefSeq" id="XP_070892214.1">
    <property type="nucleotide sequence ID" value="XM_071042243.1"/>
</dbReference>
<organism evidence="2 3">
    <name type="scientific">Aspergillus pseudodeflectus</name>
    <dbReference type="NCBI Taxonomy" id="176178"/>
    <lineage>
        <taxon>Eukaryota</taxon>
        <taxon>Fungi</taxon>
        <taxon>Dikarya</taxon>
        <taxon>Ascomycota</taxon>
        <taxon>Pezizomycotina</taxon>
        <taxon>Eurotiomycetes</taxon>
        <taxon>Eurotiomycetidae</taxon>
        <taxon>Eurotiales</taxon>
        <taxon>Aspergillaceae</taxon>
        <taxon>Aspergillus</taxon>
        <taxon>Aspergillus subgen. Nidulantes</taxon>
    </lineage>
</organism>
<evidence type="ECO:0000313" key="3">
    <source>
        <dbReference type="Proteomes" id="UP001610444"/>
    </source>
</evidence>
<dbReference type="GeneID" id="98157407"/>
<evidence type="ECO:0000259" key="1">
    <source>
        <dbReference type="Pfam" id="PF00171"/>
    </source>
</evidence>
<accession>A0ABR4J9L1</accession>
<feature type="domain" description="Aldehyde dehydrogenase" evidence="1">
    <location>
        <begin position="2"/>
        <end position="51"/>
    </location>
</feature>
<dbReference type="Pfam" id="PF00171">
    <property type="entry name" value="Aldedh"/>
    <property type="match status" value="1"/>
</dbReference>
<comment type="caution">
    <text evidence="2">The sequence shown here is derived from an EMBL/GenBank/DDBJ whole genome shotgun (WGS) entry which is preliminary data.</text>
</comment>
<name>A0ABR4J9L1_9EURO</name>
<proteinExistence type="predicted"/>
<dbReference type="InterPro" id="IPR016163">
    <property type="entry name" value="Ald_DH_C"/>
</dbReference>
<gene>
    <name evidence="2" type="ORF">BJX68DRAFT_250335</name>
</gene>